<sequence>MEFGINKLVGAVLATIFNVSTLKIFGASNNSLSGRLPSSPNIRLSNLEKLHLWDNNFSGTIPSFIFNASKLSTLELQMNSFSGFIPNTVGNLRNLGLNDNYLTSSTPELSFLSSLSNCEYLEYLSFSDNPLDGILPRAIGNLSQSMENIWMSNCNSSGSIPDEISNLTNLIAISLEGNKLNGSIPIALRKLQKLQLLSLKDNQLEGSIPNDLCRLVALFELDLGGNKLVRFIPACFGNLTNLRNLYLGSNKLTSIPSTLWNLKDILRLDLSSNFFTGPLPSEIGNLKTKRAKQRSSSLLLSETDTVPDMVESSNDSEEQVMDRAAPVERTLRELAEPDLNKEPLCIQYVNLEVKILINISRSFMLCVQFLEKYFPTSRAANIRKDICGIRQLHGETLTVIDGYEYDRCYQWRCAGEQDPYASKELISNMAANAQQFGSRQDPTSRKVNEVNISSVEQRLDKLTSLMEKFVVVNVQQVKTCGICSNMGHSTYICPTLQEELVEQANAVGGFPSMPQRRYDPYAQTYNPGWKDHPNFSYGVRPSGFPQQYPPRQPAPPQSNSKSGISLEEIIKSLATNTQQFQHATTTIIQNLENQMSQLATTMSRLESQVSRRLPSQSEVNPKQNASAVILRSGKELQEPDKKVTKHVEDELEKNELMPKSQDAQPTRAKPLPVVIPPPFSKPVCKIQEGGTRERHP</sequence>
<comment type="caution">
    <text evidence="1">The sequence shown here is derived from an EMBL/GenBank/DDBJ whole genome shotgun (WGS) entry which is preliminary data.</text>
</comment>
<keyword evidence="1" id="KW-0418">Kinase</keyword>
<evidence type="ECO:0000313" key="1">
    <source>
        <dbReference type="EMBL" id="KAH9716337.1"/>
    </source>
</evidence>
<proteinExistence type="predicted"/>
<organism evidence="1 2">
    <name type="scientific">Citrus sinensis</name>
    <name type="common">Sweet orange</name>
    <name type="synonym">Citrus aurantium var. sinensis</name>
    <dbReference type="NCBI Taxonomy" id="2711"/>
    <lineage>
        <taxon>Eukaryota</taxon>
        <taxon>Viridiplantae</taxon>
        <taxon>Streptophyta</taxon>
        <taxon>Embryophyta</taxon>
        <taxon>Tracheophyta</taxon>
        <taxon>Spermatophyta</taxon>
        <taxon>Magnoliopsida</taxon>
        <taxon>eudicotyledons</taxon>
        <taxon>Gunneridae</taxon>
        <taxon>Pentapetalae</taxon>
        <taxon>rosids</taxon>
        <taxon>malvids</taxon>
        <taxon>Sapindales</taxon>
        <taxon>Rutaceae</taxon>
        <taxon>Aurantioideae</taxon>
        <taxon>Citrus</taxon>
    </lineage>
</organism>
<protein>
    <submittedName>
        <fullName evidence="1">Protein kinase domain-containing protein</fullName>
    </submittedName>
</protein>
<accession>A0ACB8JEU5</accession>
<dbReference type="Proteomes" id="UP000829398">
    <property type="component" value="Chromosome 7"/>
</dbReference>
<dbReference type="EMBL" id="CM039176">
    <property type="protein sequence ID" value="KAH9716337.1"/>
    <property type="molecule type" value="Genomic_DNA"/>
</dbReference>
<keyword evidence="1" id="KW-0808">Transferase</keyword>
<name>A0ACB8JEU5_CITSI</name>
<reference evidence="2" key="1">
    <citation type="journal article" date="2023" name="Hortic. Res.">
        <title>A chromosome-level phased genome enabling allele-level studies in sweet orange: a case study on citrus Huanglongbing tolerance.</title>
        <authorList>
            <person name="Wu B."/>
            <person name="Yu Q."/>
            <person name="Deng Z."/>
            <person name="Duan Y."/>
            <person name="Luo F."/>
            <person name="Gmitter F. Jr."/>
        </authorList>
    </citation>
    <scope>NUCLEOTIDE SEQUENCE [LARGE SCALE GENOMIC DNA]</scope>
    <source>
        <strain evidence="2">cv. Valencia</strain>
    </source>
</reference>
<keyword evidence="2" id="KW-1185">Reference proteome</keyword>
<gene>
    <name evidence="1" type="ORF">KPL71_021426</name>
</gene>
<evidence type="ECO:0000313" key="2">
    <source>
        <dbReference type="Proteomes" id="UP000829398"/>
    </source>
</evidence>